<organism evidence="1 2">
    <name type="scientific">Dreissena polymorpha</name>
    <name type="common">Zebra mussel</name>
    <name type="synonym">Mytilus polymorpha</name>
    <dbReference type="NCBI Taxonomy" id="45954"/>
    <lineage>
        <taxon>Eukaryota</taxon>
        <taxon>Metazoa</taxon>
        <taxon>Spiralia</taxon>
        <taxon>Lophotrochozoa</taxon>
        <taxon>Mollusca</taxon>
        <taxon>Bivalvia</taxon>
        <taxon>Autobranchia</taxon>
        <taxon>Heteroconchia</taxon>
        <taxon>Euheterodonta</taxon>
        <taxon>Imparidentia</taxon>
        <taxon>Neoheterodontei</taxon>
        <taxon>Myida</taxon>
        <taxon>Dreissenoidea</taxon>
        <taxon>Dreissenidae</taxon>
        <taxon>Dreissena</taxon>
    </lineage>
</organism>
<protein>
    <submittedName>
        <fullName evidence="1">Uncharacterized protein</fullName>
    </submittedName>
</protein>
<reference evidence="1" key="2">
    <citation type="submission" date="2020-11" db="EMBL/GenBank/DDBJ databases">
        <authorList>
            <person name="McCartney M.A."/>
            <person name="Auch B."/>
            <person name="Kono T."/>
            <person name="Mallez S."/>
            <person name="Becker A."/>
            <person name="Gohl D.M."/>
            <person name="Silverstein K.A.T."/>
            <person name="Koren S."/>
            <person name="Bechman K.B."/>
            <person name="Herman A."/>
            <person name="Abrahante J.E."/>
            <person name="Garbe J."/>
        </authorList>
    </citation>
    <scope>NUCLEOTIDE SEQUENCE</scope>
    <source>
        <strain evidence="1">Duluth1</strain>
        <tissue evidence="1">Whole animal</tissue>
    </source>
</reference>
<sequence length="94" mass="10654">MASVRSLWAVIWRRRLRQNGESLAKLIPKTTTPAGTSTPGACFAHWATYVCQVSSLSNVIWRRRLRQNLDLRRRFIPKRTSSGVTATLETCSAH</sequence>
<accession>A0A9D4HXF4</accession>
<comment type="caution">
    <text evidence="1">The sequence shown here is derived from an EMBL/GenBank/DDBJ whole genome shotgun (WGS) entry which is preliminary data.</text>
</comment>
<dbReference type="Proteomes" id="UP000828390">
    <property type="component" value="Unassembled WGS sequence"/>
</dbReference>
<dbReference type="AlphaFoldDB" id="A0A9D4HXF4"/>
<keyword evidence="2" id="KW-1185">Reference proteome</keyword>
<name>A0A9D4HXF4_DREPO</name>
<evidence type="ECO:0000313" key="2">
    <source>
        <dbReference type="Proteomes" id="UP000828390"/>
    </source>
</evidence>
<dbReference type="EMBL" id="JAIWYP010000011">
    <property type="protein sequence ID" value="KAH3734516.1"/>
    <property type="molecule type" value="Genomic_DNA"/>
</dbReference>
<evidence type="ECO:0000313" key="1">
    <source>
        <dbReference type="EMBL" id="KAH3734516.1"/>
    </source>
</evidence>
<proteinExistence type="predicted"/>
<reference evidence="1" key="1">
    <citation type="journal article" date="2019" name="bioRxiv">
        <title>The Genome of the Zebra Mussel, Dreissena polymorpha: A Resource for Invasive Species Research.</title>
        <authorList>
            <person name="McCartney M.A."/>
            <person name="Auch B."/>
            <person name="Kono T."/>
            <person name="Mallez S."/>
            <person name="Zhang Y."/>
            <person name="Obille A."/>
            <person name="Becker A."/>
            <person name="Abrahante J.E."/>
            <person name="Garbe J."/>
            <person name="Badalamenti J.P."/>
            <person name="Herman A."/>
            <person name="Mangelson H."/>
            <person name="Liachko I."/>
            <person name="Sullivan S."/>
            <person name="Sone E.D."/>
            <person name="Koren S."/>
            <person name="Silverstein K.A.T."/>
            <person name="Beckman K.B."/>
            <person name="Gohl D.M."/>
        </authorList>
    </citation>
    <scope>NUCLEOTIDE SEQUENCE</scope>
    <source>
        <strain evidence="1">Duluth1</strain>
        <tissue evidence="1">Whole animal</tissue>
    </source>
</reference>
<gene>
    <name evidence="1" type="ORF">DPMN_040955</name>
</gene>